<evidence type="ECO:0000313" key="5">
    <source>
        <dbReference type="Proteomes" id="UP001188597"/>
    </source>
</evidence>
<dbReference type="InterPro" id="IPR005181">
    <property type="entry name" value="SASA"/>
</dbReference>
<dbReference type="PANTHER" id="PTHR31988:SF15">
    <property type="entry name" value="ESTERASE, PUTATIVE (DUF303)-RELATED"/>
    <property type="match status" value="1"/>
</dbReference>
<keyword evidence="1" id="KW-0378">Hydrolase</keyword>
<dbReference type="AlphaFoldDB" id="A0AA89AM70"/>
<accession>A0AA89AM70</accession>
<gene>
    <name evidence="4" type="ORF">RJ639_013304</name>
</gene>
<dbReference type="SUPFAM" id="SSF52266">
    <property type="entry name" value="SGNH hydrolase"/>
    <property type="match status" value="2"/>
</dbReference>
<dbReference type="Pfam" id="PF03629">
    <property type="entry name" value="SASA"/>
    <property type="match status" value="2"/>
</dbReference>
<evidence type="ECO:0000256" key="2">
    <source>
        <dbReference type="SAM" id="SignalP"/>
    </source>
</evidence>
<proteinExistence type="predicted"/>
<evidence type="ECO:0000259" key="3">
    <source>
        <dbReference type="Pfam" id="PF03629"/>
    </source>
</evidence>
<protein>
    <recommendedName>
        <fullName evidence="3">Sialate O-acetylesterase domain-containing protein</fullName>
    </recommendedName>
</protein>
<evidence type="ECO:0000256" key="1">
    <source>
        <dbReference type="ARBA" id="ARBA00022801"/>
    </source>
</evidence>
<dbReference type="InterPro" id="IPR036514">
    <property type="entry name" value="SGNH_hydro_sf"/>
</dbReference>
<dbReference type="InterPro" id="IPR052940">
    <property type="entry name" value="Carb_Esterase_6"/>
</dbReference>
<keyword evidence="2" id="KW-0732">Signal</keyword>
<feature type="chain" id="PRO_5041706497" description="Sialate O-acetylesterase domain-containing protein" evidence="2">
    <location>
        <begin position="19"/>
        <end position="545"/>
    </location>
</feature>
<organism evidence="4 5">
    <name type="scientific">Escallonia herrerae</name>
    <dbReference type="NCBI Taxonomy" id="1293975"/>
    <lineage>
        <taxon>Eukaryota</taxon>
        <taxon>Viridiplantae</taxon>
        <taxon>Streptophyta</taxon>
        <taxon>Embryophyta</taxon>
        <taxon>Tracheophyta</taxon>
        <taxon>Spermatophyta</taxon>
        <taxon>Magnoliopsida</taxon>
        <taxon>eudicotyledons</taxon>
        <taxon>Gunneridae</taxon>
        <taxon>Pentapetalae</taxon>
        <taxon>asterids</taxon>
        <taxon>campanulids</taxon>
        <taxon>Escalloniales</taxon>
        <taxon>Escalloniaceae</taxon>
        <taxon>Escallonia</taxon>
    </lineage>
</organism>
<dbReference type="GO" id="GO:0016787">
    <property type="term" value="F:hydrolase activity"/>
    <property type="evidence" value="ECO:0007669"/>
    <property type="project" value="UniProtKB-KW"/>
</dbReference>
<evidence type="ECO:0000313" key="4">
    <source>
        <dbReference type="EMBL" id="KAK3007695.1"/>
    </source>
</evidence>
<keyword evidence="5" id="KW-1185">Reference proteome</keyword>
<feature type="signal peptide" evidence="2">
    <location>
        <begin position="1"/>
        <end position="18"/>
    </location>
</feature>
<dbReference type="EMBL" id="JAVXUP010001835">
    <property type="protein sequence ID" value="KAK3007695.1"/>
    <property type="molecule type" value="Genomic_DNA"/>
</dbReference>
<dbReference type="Proteomes" id="UP001188597">
    <property type="component" value="Unassembled WGS sequence"/>
</dbReference>
<comment type="caution">
    <text evidence="4">The sequence shown here is derived from an EMBL/GenBank/DDBJ whole genome shotgun (WGS) entry which is preliminary data.</text>
</comment>
<dbReference type="PANTHER" id="PTHR31988">
    <property type="entry name" value="ESTERASE, PUTATIVE (DUF303)-RELATED"/>
    <property type="match status" value="1"/>
</dbReference>
<reference evidence="4" key="1">
    <citation type="submission" date="2022-12" db="EMBL/GenBank/DDBJ databases">
        <title>Draft genome assemblies for two species of Escallonia (Escalloniales).</title>
        <authorList>
            <person name="Chanderbali A."/>
            <person name="Dervinis C."/>
            <person name="Anghel I."/>
            <person name="Soltis D."/>
            <person name="Soltis P."/>
            <person name="Zapata F."/>
        </authorList>
    </citation>
    <scope>NUCLEOTIDE SEQUENCE</scope>
    <source>
        <strain evidence="4">UCBG64.0493</strain>
        <tissue evidence="4">Leaf</tissue>
    </source>
</reference>
<sequence>MLSFLGLMLLAFAGLVRPQQPDYSLGSPGKNIFLLAGQSNMAGRGGVVNGTWDGSVPPECRPNPWVLRLSAALSWVEAREPLHQDIDANKTCGIGPGMAFANTLLSKDSSLGVVGLVPCAIGGTNISQWARGGLLYAQLVKRAGAALQDGGTIRAFLWYQGESDTESSEEAELYKGRLEKFFIDLRTDLSSPMLPIIQVSLASGDGPYVEIVRTAQLGLDLPNVRCIDAKGLQLQPDGLHLSTPAQVRLGEMLADTFLQTMPSPIQNSSPKSLSLLLYLSWVIVLGPRVVDSLGGNGSTSSEHKNIFILAGQSNMAGRGGVVNNIWDGFVPPESRSNPAILRLSSQLEWEEAHEPLHGDIDVRKTCGVGPGMAFANDLLEKAPGFEGVSLVPCAVGGTSINEWARGTRLYKDLVTRARAAVEGGGKIRAILWYQGERDTVNQEDAEAYKDKLKELIVNLRAELHFPLLPVLQVGLASGQGPFLETVREAQLEIDLPNVVYVDAKGLELERDGLHLTTTAQVCLGEMLADAFLRSFSSPRPDSSYH</sequence>
<dbReference type="Gene3D" id="3.40.50.1110">
    <property type="entry name" value="SGNH hydrolase"/>
    <property type="match status" value="2"/>
</dbReference>
<name>A0AA89AM70_9ASTE</name>
<feature type="domain" description="Sialate O-acetylesterase" evidence="3">
    <location>
        <begin position="304"/>
        <end position="532"/>
    </location>
</feature>
<feature type="domain" description="Sialate O-acetylesterase" evidence="3">
    <location>
        <begin position="30"/>
        <end position="259"/>
    </location>
</feature>